<dbReference type="AlphaFoldDB" id="A0A5D4S0I1"/>
<proteinExistence type="predicted"/>
<sequence>MSLSDYRERVSRRGNSLSETIITNSKISSSSQFLNSPFLQEIMIEGKPVSAVVTQGKTSSDKSVLLQPDSIATIGSVVEINSNSYIMTDFKFEGINEIYPTGTLKICNSLFPIQTNETRVLLRDEFGIVVTDERGRPVYTTEIVAITTPCIVQSRYSFTSSEKQITLPDGRIEIVIKYTVSENLREGYEFEMYGENYMIANIDPTGVIDSKGILVISAERKV</sequence>
<accession>A0A5D4S0I1</accession>
<reference evidence="1 2" key="1">
    <citation type="submission" date="2019-08" db="EMBL/GenBank/DDBJ databases">
        <title>Bacillus genomes from the desert of Cuatro Cienegas, Coahuila.</title>
        <authorList>
            <person name="Olmedo-Alvarez G."/>
        </authorList>
    </citation>
    <scope>NUCLEOTIDE SEQUENCE [LARGE SCALE GENOMIC DNA]</scope>
    <source>
        <strain evidence="1 2">CH108_3D</strain>
    </source>
</reference>
<name>A0A5D4S0I1_9BACI</name>
<evidence type="ECO:0000313" key="1">
    <source>
        <dbReference type="EMBL" id="TYS56439.1"/>
    </source>
</evidence>
<comment type="caution">
    <text evidence="1">The sequence shown here is derived from an EMBL/GenBank/DDBJ whole genome shotgun (WGS) entry which is preliminary data.</text>
</comment>
<gene>
    <name evidence="1" type="ORF">FZC83_02370</name>
</gene>
<dbReference type="Proteomes" id="UP000322997">
    <property type="component" value="Unassembled WGS sequence"/>
</dbReference>
<organism evidence="1 2">
    <name type="scientific">Rossellomorea marisflavi</name>
    <dbReference type="NCBI Taxonomy" id="189381"/>
    <lineage>
        <taxon>Bacteria</taxon>
        <taxon>Bacillati</taxon>
        <taxon>Bacillota</taxon>
        <taxon>Bacilli</taxon>
        <taxon>Bacillales</taxon>
        <taxon>Bacillaceae</taxon>
        <taxon>Rossellomorea</taxon>
    </lineage>
</organism>
<dbReference type="RefSeq" id="WP_148984472.1">
    <property type="nucleotide sequence ID" value="NZ_JBNILK010000001.1"/>
</dbReference>
<evidence type="ECO:0000313" key="2">
    <source>
        <dbReference type="Proteomes" id="UP000322997"/>
    </source>
</evidence>
<protein>
    <submittedName>
        <fullName evidence="1">Uncharacterized protein</fullName>
    </submittedName>
</protein>
<dbReference type="EMBL" id="VTEQ01000001">
    <property type="protein sequence ID" value="TYS56439.1"/>
    <property type="molecule type" value="Genomic_DNA"/>
</dbReference>